<feature type="binding site" evidence="2">
    <location>
        <position position="68"/>
    </location>
    <ligand>
        <name>Fe cation</name>
        <dbReference type="ChEBI" id="CHEBI:24875"/>
    </ligand>
</feature>
<keyword evidence="2" id="KW-0479">Metal-binding</keyword>
<evidence type="ECO:0000313" key="6">
    <source>
        <dbReference type="EMBL" id="RDL45185.1"/>
    </source>
</evidence>
<dbReference type="PANTHER" id="PTHR13903">
    <property type="entry name" value="PIRIN-RELATED"/>
    <property type="match status" value="1"/>
</dbReference>
<reference evidence="6 7" key="1">
    <citation type="submission" date="2018-06" db="EMBL/GenBank/DDBJ databases">
        <title>Marinomonas sp. YLB-05 draft genome sequence.</title>
        <authorList>
            <person name="Yu L."/>
            <person name="Tang X."/>
        </authorList>
    </citation>
    <scope>NUCLEOTIDE SEQUENCE [LARGE SCALE GENOMIC DNA]</scope>
    <source>
        <strain evidence="6 7">YLB-05</strain>
    </source>
</reference>
<comment type="cofactor">
    <cofactor evidence="2">
        <name>Fe cation</name>
        <dbReference type="ChEBI" id="CHEBI:24875"/>
    </cofactor>
    <text evidence="2">Binds 1 Fe cation per subunit.</text>
</comment>
<evidence type="ECO:0000256" key="3">
    <source>
        <dbReference type="RuleBase" id="RU003457"/>
    </source>
</evidence>
<feature type="domain" description="Pirin N-terminal" evidence="4">
    <location>
        <begin position="29"/>
        <end position="134"/>
    </location>
</feature>
<comment type="similarity">
    <text evidence="1 3">Belongs to the pirin family.</text>
</comment>
<comment type="caution">
    <text evidence="6">The sequence shown here is derived from an EMBL/GenBank/DDBJ whole genome shotgun (WGS) entry which is preliminary data.</text>
</comment>
<dbReference type="CDD" id="cd02247">
    <property type="entry name" value="cupin_pirin_C"/>
    <property type="match status" value="1"/>
</dbReference>
<dbReference type="RefSeq" id="WP_115467219.1">
    <property type="nucleotide sequence ID" value="NZ_QKRA01000002.1"/>
</dbReference>
<dbReference type="Pfam" id="PF02678">
    <property type="entry name" value="Pirin"/>
    <property type="match status" value="1"/>
</dbReference>
<feature type="binding site" evidence="2">
    <location>
        <position position="114"/>
    </location>
    <ligand>
        <name>Fe cation</name>
        <dbReference type="ChEBI" id="CHEBI:24875"/>
    </ligand>
</feature>
<dbReference type="AlphaFoldDB" id="A0A370UBW5"/>
<keyword evidence="7" id="KW-1185">Reference proteome</keyword>
<evidence type="ECO:0000313" key="7">
    <source>
        <dbReference type="Proteomes" id="UP000254326"/>
    </source>
</evidence>
<gene>
    <name evidence="6" type="ORF">DN730_06125</name>
</gene>
<dbReference type="EMBL" id="QKRA01000002">
    <property type="protein sequence ID" value="RDL45185.1"/>
    <property type="molecule type" value="Genomic_DNA"/>
</dbReference>
<organism evidence="6 7">
    <name type="scientific">Marinomonas piezotolerans</name>
    <dbReference type="NCBI Taxonomy" id="2213058"/>
    <lineage>
        <taxon>Bacteria</taxon>
        <taxon>Pseudomonadati</taxon>
        <taxon>Pseudomonadota</taxon>
        <taxon>Gammaproteobacteria</taxon>
        <taxon>Oceanospirillales</taxon>
        <taxon>Oceanospirillaceae</taxon>
        <taxon>Marinomonas</taxon>
    </lineage>
</organism>
<feature type="domain" description="Pirin C-terminal" evidence="5">
    <location>
        <begin position="187"/>
        <end position="283"/>
    </location>
</feature>
<evidence type="ECO:0000256" key="1">
    <source>
        <dbReference type="ARBA" id="ARBA00008416"/>
    </source>
</evidence>
<dbReference type="InterPro" id="IPR011051">
    <property type="entry name" value="RmlC_Cupin_sf"/>
</dbReference>
<dbReference type="CDD" id="cd02909">
    <property type="entry name" value="cupin_pirin_N"/>
    <property type="match status" value="1"/>
</dbReference>
<dbReference type="OrthoDB" id="9780903at2"/>
<evidence type="ECO:0000259" key="5">
    <source>
        <dbReference type="Pfam" id="PF05726"/>
    </source>
</evidence>
<dbReference type="SUPFAM" id="SSF51182">
    <property type="entry name" value="RmlC-like cupins"/>
    <property type="match status" value="1"/>
</dbReference>
<dbReference type="Pfam" id="PF05726">
    <property type="entry name" value="Pirin_C"/>
    <property type="match status" value="1"/>
</dbReference>
<evidence type="ECO:0000256" key="2">
    <source>
        <dbReference type="PIRSR" id="PIRSR006232-1"/>
    </source>
</evidence>
<feature type="binding site" evidence="2">
    <location>
        <position position="112"/>
    </location>
    <ligand>
        <name>Fe cation</name>
        <dbReference type="ChEBI" id="CHEBI:24875"/>
    </ligand>
</feature>
<dbReference type="Proteomes" id="UP000254326">
    <property type="component" value="Unassembled WGS sequence"/>
</dbReference>
<evidence type="ECO:0008006" key="8">
    <source>
        <dbReference type="Google" id="ProtNLM"/>
    </source>
</evidence>
<dbReference type="InterPro" id="IPR012093">
    <property type="entry name" value="Pirin"/>
</dbReference>
<dbReference type="InterPro" id="IPR003829">
    <property type="entry name" value="Pirin_N_dom"/>
</dbReference>
<dbReference type="PIRSF" id="PIRSF006232">
    <property type="entry name" value="Pirin"/>
    <property type="match status" value="1"/>
</dbReference>
<proteinExistence type="inferred from homology"/>
<name>A0A370UBW5_9GAMM</name>
<dbReference type="InterPro" id="IPR014710">
    <property type="entry name" value="RmlC-like_jellyroll"/>
</dbReference>
<evidence type="ECO:0000259" key="4">
    <source>
        <dbReference type="Pfam" id="PF02678"/>
    </source>
</evidence>
<sequence length="298" mass="33034">MNHEMTPISSPYAAIKIVLTPKEKDLGGFTVKRSLPTRKCRSVGPWVFFDHIGPASFSPGDGVDVPPHPHIGLATVTYLFEGEMLHRDSLGNTARIVPGDINLMVSGKGITHSERQRPETKAANNHVHGLQLWLALPQAQEQIDPEFYSYEQRQLPRTEVQGVPVRVMMGEAYDVVSPVKTYSPTLYCEAKLKAGQTLTLPHAAERGLYLVNGQLELMGDPIDAQTMVILTDQPDIEVTAREDSVIVLVGGETLGTRYMDWNFVASNKSLIEQAKQNWQQGNFPIVPGDEHDYIPLPN</sequence>
<dbReference type="Gene3D" id="2.60.120.10">
    <property type="entry name" value="Jelly Rolls"/>
    <property type="match status" value="2"/>
</dbReference>
<accession>A0A370UBW5</accession>
<dbReference type="InterPro" id="IPR008778">
    <property type="entry name" value="Pirin_C_dom"/>
</dbReference>
<keyword evidence="2" id="KW-0408">Iron</keyword>
<feature type="binding site" evidence="2">
    <location>
        <position position="70"/>
    </location>
    <ligand>
        <name>Fe cation</name>
        <dbReference type="ChEBI" id="CHEBI:24875"/>
    </ligand>
</feature>
<protein>
    <recommendedName>
        <fullName evidence="8">Pirin family protein</fullName>
    </recommendedName>
</protein>
<dbReference type="GO" id="GO:0046872">
    <property type="term" value="F:metal ion binding"/>
    <property type="evidence" value="ECO:0007669"/>
    <property type="project" value="UniProtKB-KW"/>
</dbReference>
<dbReference type="PANTHER" id="PTHR13903:SF8">
    <property type="entry name" value="PIRIN"/>
    <property type="match status" value="1"/>
</dbReference>